<reference evidence="1 2" key="1">
    <citation type="submission" date="2019-03" db="EMBL/GenBank/DDBJ databases">
        <title>Deep-cultivation of Planctomycetes and their phenomic and genomic characterization uncovers novel biology.</title>
        <authorList>
            <person name="Wiegand S."/>
            <person name="Jogler M."/>
            <person name="Boedeker C."/>
            <person name="Pinto D."/>
            <person name="Vollmers J."/>
            <person name="Rivas-Marin E."/>
            <person name="Kohn T."/>
            <person name="Peeters S.H."/>
            <person name="Heuer A."/>
            <person name="Rast P."/>
            <person name="Oberbeckmann S."/>
            <person name="Bunk B."/>
            <person name="Jeske O."/>
            <person name="Meyerdierks A."/>
            <person name="Storesund J.E."/>
            <person name="Kallscheuer N."/>
            <person name="Luecker S."/>
            <person name="Lage O.M."/>
            <person name="Pohl T."/>
            <person name="Merkel B.J."/>
            <person name="Hornburger P."/>
            <person name="Mueller R.-W."/>
            <person name="Bruemmer F."/>
            <person name="Labrenz M."/>
            <person name="Spormann A.M."/>
            <person name="Op den Camp H."/>
            <person name="Overmann J."/>
            <person name="Amann R."/>
            <person name="Jetten M.S.M."/>
            <person name="Mascher T."/>
            <person name="Medema M.H."/>
            <person name="Devos D.P."/>
            <person name="Kaster A.-K."/>
            <person name="Ovreas L."/>
            <person name="Rohde M."/>
            <person name="Galperin M.Y."/>
            <person name="Jogler C."/>
        </authorList>
    </citation>
    <scope>NUCLEOTIDE SEQUENCE [LARGE SCALE GENOMIC DNA]</scope>
    <source>
        <strain evidence="1 2">Enr17</strain>
    </source>
</reference>
<proteinExistence type="predicted"/>
<dbReference type="Proteomes" id="UP000318313">
    <property type="component" value="Chromosome"/>
</dbReference>
<dbReference type="EMBL" id="CP037452">
    <property type="protein sequence ID" value="QDV48177.1"/>
    <property type="molecule type" value="Genomic_DNA"/>
</dbReference>
<dbReference type="KEGG" id="gfm:Enr17x_01860"/>
<accession>A0A518I530</accession>
<dbReference type="AlphaFoldDB" id="A0A518I530"/>
<dbReference type="RefSeq" id="WP_145305378.1">
    <property type="nucleotide sequence ID" value="NZ_CP037452.1"/>
</dbReference>
<sequence>MKFLKTVMMLSTLAVGIQYTSATPAEAGIFKNRRQGGSRGHVSRKARRGTFASRYAEREQRAIDRLGIEKFEKRRAFWHAFADGLSGAADGASSSLNNWNYSNSNSSYYRSPNFSNQLQWNNFNRNYSTNPDHAPVYGR</sequence>
<keyword evidence="2" id="KW-1185">Reference proteome</keyword>
<evidence type="ECO:0000313" key="2">
    <source>
        <dbReference type="Proteomes" id="UP000318313"/>
    </source>
</evidence>
<gene>
    <name evidence="1" type="ORF">Enr17x_01860</name>
</gene>
<name>A0A518I530_9PLAN</name>
<evidence type="ECO:0000313" key="1">
    <source>
        <dbReference type="EMBL" id="QDV48177.1"/>
    </source>
</evidence>
<organism evidence="1 2">
    <name type="scientific">Gimesia fumaroli</name>
    <dbReference type="NCBI Taxonomy" id="2527976"/>
    <lineage>
        <taxon>Bacteria</taxon>
        <taxon>Pseudomonadati</taxon>
        <taxon>Planctomycetota</taxon>
        <taxon>Planctomycetia</taxon>
        <taxon>Planctomycetales</taxon>
        <taxon>Planctomycetaceae</taxon>
        <taxon>Gimesia</taxon>
    </lineage>
</organism>
<protein>
    <submittedName>
        <fullName evidence="1">Uncharacterized protein</fullName>
    </submittedName>
</protein>